<evidence type="ECO:0000259" key="6">
    <source>
        <dbReference type="Pfam" id="PF12698"/>
    </source>
</evidence>
<evidence type="ECO:0000313" key="8">
    <source>
        <dbReference type="Proteomes" id="UP000030832"/>
    </source>
</evidence>
<keyword evidence="2 5" id="KW-0812">Transmembrane</keyword>
<dbReference type="RefSeq" id="WP_034630728.1">
    <property type="nucleotide sequence ID" value="NZ_JRJU01000020.1"/>
</dbReference>
<dbReference type="Proteomes" id="UP000030832">
    <property type="component" value="Unassembled WGS sequence"/>
</dbReference>
<proteinExistence type="predicted"/>
<feature type="domain" description="ABC-2 type transporter transmembrane" evidence="6">
    <location>
        <begin position="55"/>
        <end position="237"/>
    </location>
</feature>
<dbReference type="OrthoDB" id="1864035at2"/>
<evidence type="ECO:0000313" key="7">
    <source>
        <dbReference type="EMBL" id="KHF39357.1"/>
    </source>
</evidence>
<dbReference type="GO" id="GO:0140359">
    <property type="term" value="F:ABC-type transporter activity"/>
    <property type="evidence" value="ECO:0007669"/>
    <property type="project" value="InterPro"/>
</dbReference>
<dbReference type="eggNOG" id="COG0842">
    <property type="taxonomic scope" value="Bacteria"/>
</dbReference>
<organism evidence="7 8">
    <name type="scientific">Halalkalibacter okhensis</name>
    <dbReference type="NCBI Taxonomy" id="333138"/>
    <lineage>
        <taxon>Bacteria</taxon>
        <taxon>Bacillati</taxon>
        <taxon>Bacillota</taxon>
        <taxon>Bacilli</taxon>
        <taxon>Bacillales</taxon>
        <taxon>Bacillaceae</taxon>
        <taxon>Halalkalibacter</taxon>
    </lineage>
</organism>
<feature type="transmembrane region" description="Helical" evidence="5">
    <location>
        <begin position="217"/>
        <end position="238"/>
    </location>
</feature>
<feature type="transmembrane region" description="Helical" evidence="5">
    <location>
        <begin position="21"/>
        <end position="42"/>
    </location>
</feature>
<evidence type="ECO:0000256" key="5">
    <source>
        <dbReference type="SAM" id="Phobius"/>
    </source>
</evidence>
<evidence type="ECO:0000256" key="4">
    <source>
        <dbReference type="ARBA" id="ARBA00023136"/>
    </source>
</evidence>
<evidence type="ECO:0000256" key="3">
    <source>
        <dbReference type="ARBA" id="ARBA00022989"/>
    </source>
</evidence>
<keyword evidence="4 5" id="KW-0472">Membrane</keyword>
<evidence type="ECO:0000256" key="2">
    <source>
        <dbReference type="ARBA" id="ARBA00022692"/>
    </source>
</evidence>
<comment type="caution">
    <text evidence="7">The sequence shown here is derived from an EMBL/GenBank/DDBJ whole genome shotgun (WGS) entry which is preliminary data.</text>
</comment>
<feature type="transmembrane region" description="Helical" evidence="5">
    <location>
        <begin position="127"/>
        <end position="152"/>
    </location>
</feature>
<feature type="transmembrane region" description="Helical" evidence="5">
    <location>
        <begin position="95"/>
        <end position="121"/>
    </location>
</feature>
<dbReference type="Pfam" id="PF12698">
    <property type="entry name" value="ABC2_membrane_3"/>
    <property type="match status" value="1"/>
</dbReference>
<dbReference type="EMBL" id="JRJU01000020">
    <property type="protein sequence ID" value="KHF39357.1"/>
    <property type="molecule type" value="Genomic_DNA"/>
</dbReference>
<keyword evidence="3 5" id="KW-1133">Transmembrane helix</keyword>
<dbReference type="AlphaFoldDB" id="A0A0B0IEV1"/>
<dbReference type="STRING" id="333138.LQ50_15825"/>
<accession>A0A0B0IEV1</accession>
<sequence>MILKSSYFMLRRMFRNYVGMAILMLTPIALITVLGLIADNAVNEESGILMKDEVAVTMMFAFLMFGGFYTMEYIKGDLMSSMKWRMYSLPFHAHTHAYSIILTSALFNVFQSFVIVIYTLIFYNVQWGNLGFVLLALIAVSVVIQLVYVNFVLAMKNYKTAERLGTGFGIACLMLAEVWFPLPNSAPFWFVSTYGNPVSLGQNMIYAIMTGENIEKAIISFVILIALSIALACLAAYYGRRKLV</sequence>
<feature type="transmembrane region" description="Helical" evidence="5">
    <location>
        <begin position="164"/>
        <end position="182"/>
    </location>
</feature>
<dbReference type="InterPro" id="IPR013525">
    <property type="entry name" value="ABC2_TM"/>
</dbReference>
<reference evidence="7 8" key="1">
    <citation type="submission" date="2014-09" db="EMBL/GenBank/DDBJ databases">
        <title>Genome sequencing and annotation of Bacillus Okhensis strain Kh10-101T.</title>
        <authorList>
            <person name="Prakash J.S."/>
        </authorList>
    </citation>
    <scope>NUCLEOTIDE SEQUENCE [LARGE SCALE GENOMIC DNA]</scope>
    <source>
        <strain evidence="8">Kh10-101T</strain>
    </source>
</reference>
<gene>
    <name evidence="7" type="ORF">LQ50_15825</name>
</gene>
<keyword evidence="8" id="KW-1185">Reference proteome</keyword>
<dbReference type="GO" id="GO:0016020">
    <property type="term" value="C:membrane"/>
    <property type="evidence" value="ECO:0007669"/>
    <property type="project" value="UniProtKB-SubCell"/>
</dbReference>
<name>A0A0B0IEV1_9BACI</name>
<feature type="transmembrane region" description="Helical" evidence="5">
    <location>
        <begin position="54"/>
        <end position="74"/>
    </location>
</feature>
<protein>
    <submittedName>
        <fullName evidence="7">ABC transporter</fullName>
    </submittedName>
</protein>
<evidence type="ECO:0000256" key="1">
    <source>
        <dbReference type="ARBA" id="ARBA00004141"/>
    </source>
</evidence>
<comment type="subcellular location">
    <subcellularLocation>
        <location evidence="1">Membrane</location>
        <topology evidence="1">Multi-pass membrane protein</topology>
    </subcellularLocation>
</comment>